<evidence type="ECO:0000313" key="1">
    <source>
        <dbReference type="EMBL" id="KAE8099973.1"/>
    </source>
</evidence>
<name>A0A5N6RLQ6_9ROSI</name>
<proteinExistence type="predicted"/>
<keyword evidence="2" id="KW-1185">Reference proteome</keyword>
<organism evidence="1 2">
    <name type="scientific">Carpinus fangiana</name>
    <dbReference type="NCBI Taxonomy" id="176857"/>
    <lineage>
        <taxon>Eukaryota</taxon>
        <taxon>Viridiplantae</taxon>
        <taxon>Streptophyta</taxon>
        <taxon>Embryophyta</taxon>
        <taxon>Tracheophyta</taxon>
        <taxon>Spermatophyta</taxon>
        <taxon>Magnoliopsida</taxon>
        <taxon>eudicotyledons</taxon>
        <taxon>Gunneridae</taxon>
        <taxon>Pentapetalae</taxon>
        <taxon>rosids</taxon>
        <taxon>fabids</taxon>
        <taxon>Fagales</taxon>
        <taxon>Betulaceae</taxon>
        <taxon>Carpinus</taxon>
    </lineage>
</organism>
<gene>
    <name evidence="1" type="ORF">FH972_017912</name>
</gene>
<protein>
    <submittedName>
        <fullName evidence="1">Uncharacterized protein</fullName>
    </submittedName>
</protein>
<dbReference type="Proteomes" id="UP000327013">
    <property type="component" value="Chromosome 7"/>
</dbReference>
<accession>A0A5N6RLQ6</accession>
<dbReference type="EMBL" id="CM017327">
    <property type="protein sequence ID" value="KAE8099973.1"/>
    <property type="molecule type" value="Genomic_DNA"/>
</dbReference>
<sequence>MSAKPPFGSSCSAAAALELPNWMPWGSRQHHSTTQLSQLTVPEAGCLQLPNMDLVSERLRGSFVAFSSCHAPFTNKKIGVSSLDWKSGRGNKKTQPILQSSMFGSRFATDGLPGFCILATIQGGEEQSASRPSSNSPNSHH</sequence>
<dbReference type="AlphaFoldDB" id="A0A5N6RLQ6"/>
<reference evidence="1 2" key="1">
    <citation type="submission" date="2019-06" db="EMBL/GenBank/DDBJ databases">
        <title>A chromosomal-level reference genome of Carpinus fangiana (Coryloideae, Betulaceae).</title>
        <authorList>
            <person name="Yang X."/>
            <person name="Wang Z."/>
            <person name="Zhang L."/>
            <person name="Hao G."/>
            <person name="Liu J."/>
            <person name="Yang Y."/>
        </authorList>
    </citation>
    <scope>NUCLEOTIDE SEQUENCE [LARGE SCALE GENOMIC DNA]</scope>
    <source>
        <strain evidence="1">Cfa_2016G</strain>
        <tissue evidence="1">Leaf</tissue>
    </source>
</reference>
<evidence type="ECO:0000313" key="2">
    <source>
        <dbReference type="Proteomes" id="UP000327013"/>
    </source>
</evidence>